<dbReference type="AlphaFoldDB" id="A0A4P8EL77"/>
<dbReference type="KEGG" id="pseb:EOK75_19150"/>
<protein>
    <submittedName>
        <fullName evidence="1">Uncharacterized protein</fullName>
    </submittedName>
</protein>
<gene>
    <name evidence="1" type="ORF">EOK75_19150</name>
</gene>
<evidence type="ECO:0000313" key="2">
    <source>
        <dbReference type="Proteomes" id="UP000298631"/>
    </source>
</evidence>
<keyword evidence="2" id="KW-1185">Reference proteome</keyword>
<name>A0A4P8EL77_9RHOB</name>
<organism evidence="1 2">
    <name type="scientific">Pseudorhodobacter turbinis</name>
    <dbReference type="NCBI Taxonomy" id="2500533"/>
    <lineage>
        <taxon>Bacteria</taxon>
        <taxon>Pseudomonadati</taxon>
        <taxon>Pseudomonadota</taxon>
        <taxon>Alphaproteobacteria</taxon>
        <taxon>Rhodobacterales</taxon>
        <taxon>Paracoccaceae</taxon>
        <taxon>Pseudorhodobacter</taxon>
    </lineage>
</organism>
<dbReference type="OrthoDB" id="5288220at2"/>
<evidence type="ECO:0000313" key="1">
    <source>
        <dbReference type="EMBL" id="QCO57797.1"/>
    </source>
</evidence>
<accession>A0A4P8EL77</accession>
<geneLocation type="plasmid" evidence="1 2">
    <name>unnamed1</name>
</geneLocation>
<keyword evidence="1" id="KW-0614">Plasmid</keyword>
<proteinExistence type="predicted"/>
<dbReference type="EMBL" id="CP039965">
    <property type="protein sequence ID" value="QCO57797.1"/>
    <property type="molecule type" value="Genomic_DNA"/>
</dbReference>
<dbReference type="Proteomes" id="UP000298631">
    <property type="component" value="Plasmid unnamed1"/>
</dbReference>
<sequence>MAIELTIEAIGEAKLDHEAVINLDHFAAAYYGRMSCDEDLNPFISEYWRGIDTTRAMDRWIEEQKKPRKRVRRK</sequence>
<reference evidence="1 2" key="1">
    <citation type="submission" date="2019-05" db="EMBL/GenBank/DDBJ databases">
        <title>Pseudorhodobacter turbinis sp. nov., isolated from the gut of the Korean turban shell.</title>
        <authorList>
            <person name="Jeong Y.-S."/>
            <person name="Kang W.-R."/>
            <person name="Bae J.-W."/>
        </authorList>
    </citation>
    <scope>NUCLEOTIDE SEQUENCE [LARGE SCALE GENOMIC DNA]</scope>
    <source>
        <strain evidence="1 2">S12M18</strain>
        <plasmid evidence="1 2">unnamed1</plasmid>
    </source>
</reference>